<protein>
    <submittedName>
        <fullName evidence="2">Uncharacterized protein</fullName>
    </submittedName>
</protein>
<accession>A0AA39QV46</accession>
<dbReference type="EMBL" id="JAFEKC020000018">
    <property type="protein sequence ID" value="KAK0509807.1"/>
    <property type="molecule type" value="Genomic_DNA"/>
</dbReference>
<sequence>MWDEASFRRFASLLIGSCGCRAPLLGLSTLQLYTCVRRIVPALARDAVCPSHVNGMLLDDQVIWPETSPVPAEQLKARRVVPGEYGHSVKLLLHCLSTVGSRYRRTAMTILAFRVAGELGIPAALRPENGRRHTVPEVVPVVGVSKRMLLSLQILTNRNLVLLTLRRLSYKSPGLPQSPAARVPSQFDCPRAFGHGSGRGRVATAPTGHGGAAAAGLGKAGRRPGQEQGCGEEEGEEEAPREEGEPGEMGDGAVVVVVGGLKTQRLSLQDQRIKDSAYRDDVVQLDNGYKLTPVGGKAAAMYPPLPLHLRRRGGEAASFLLFLRDM</sequence>
<proteinExistence type="predicted"/>
<comment type="caution">
    <text evidence="2">The sequence shown here is derived from an EMBL/GenBank/DDBJ whole genome shotgun (WGS) entry which is preliminary data.</text>
</comment>
<name>A0AA39QV46_9LECA</name>
<feature type="region of interest" description="Disordered" evidence="1">
    <location>
        <begin position="193"/>
        <end position="250"/>
    </location>
</feature>
<reference evidence="2" key="1">
    <citation type="submission" date="2023-03" db="EMBL/GenBank/DDBJ databases">
        <title>Complete genome of Cladonia borealis.</title>
        <authorList>
            <person name="Park H."/>
        </authorList>
    </citation>
    <scope>NUCLEOTIDE SEQUENCE</scope>
    <source>
        <strain evidence="2">ANT050790</strain>
    </source>
</reference>
<dbReference type="AlphaFoldDB" id="A0AA39QV46"/>
<feature type="compositionally biased region" description="Acidic residues" evidence="1">
    <location>
        <begin position="230"/>
        <end position="248"/>
    </location>
</feature>
<gene>
    <name evidence="2" type="ORF">JMJ35_008201</name>
</gene>
<evidence type="ECO:0000313" key="3">
    <source>
        <dbReference type="Proteomes" id="UP001166286"/>
    </source>
</evidence>
<organism evidence="2 3">
    <name type="scientific">Cladonia borealis</name>
    <dbReference type="NCBI Taxonomy" id="184061"/>
    <lineage>
        <taxon>Eukaryota</taxon>
        <taxon>Fungi</taxon>
        <taxon>Dikarya</taxon>
        <taxon>Ascomycota</taxon>
        <taxon>Pezizomycotina</taxon>
        <taxon>Lecanoromycetes</taxon>
        <taxon>OSLEUM clade</taxon>
        <taxon>Lecanoromycetidae</taxon>
        <taxon>Lecanorales</taxon>
        <taxon>Lecanorineae</taxon>
        <taxon>Cladoniaceae</taxon>
        <taxon>Cladonia</taxon>
    </lineage>
</organism>
<keyword evidence="3" id="KW-1185">Reference proteome</keyword>
<evidence type="ECO:0000256" key="1">
    <source>
        <dbReference type="SAM" id="MobiDB-lite"/>
    </source>
</evidence>
<evidence type="ECO:0000313" key="2">
    <source>
        <dbReference type="EMBL" id="KAK0509807.1"/>
    </source>
</evidence>
<dbReference type="Proteomes" id="UP001166286">
    <property type="component" value="Unassembled WGS sequence"/>
</dbReference>